<feature type="domain" description="Penicillin-binding protein transpeptidase" evidence="2">
    <location>
        <begin position="155"/>
        <end position="478"/>
    </location>
</feature>
<proteinExistence type="predicted"/>
<dbReference type="RefSeq" id="WP_227576960.1">
    <property type="nucleotide sequence ID" value="NZ_CP101987.1"/>
</dbReference>
<organism evidence="4 5">
    <name type="scientific">Cellulomonas xiejunii</name>
    <dbReference type="NCBI Taxonomy" id="2968083"/>
    <lineage>
        <taxon>Bacteria</taxon>
        <taxon>Bacillati</taxon>
        <taxon>Actinomycetota</taxon>
        <taxon>Actinomycetes</taxon>
        <taxon>Micrococcales</taxon>
        <taxon>Cellulomonadaceae</taxon>
        <taxon>Cellulomonas</taxon>
    </lineage>
</organism>
<dbReference type="Gene3D" id="3.90.1310.10">
    <property type="entry name" value="Penicillin-binding protein 2a (Domain 2)"/>
    <property type="match status" value="1"/>
</dbReference>
<dbReference type="Gene3D" id="3.40.710.10">
    <property type="entry name" value="DD-peptidase/beta-lactamase superfamily"/>
    <property type="match status" value="1"/>
</dbReference>
<dbReference type="EMBL" id="CP101987">
    <property type="protein sequence ID" value="UUI71927.1"/>
    <property type="molecule type" value="Genomic_DNA"/>
</dbReference>
<dbReference type="Pfam" id="PF21922">
    <property type="entry name" value="PBP_dimer_2"/>
    <property type="match status" value="1"/>
</dbReference>
<dbReference type="SUPFAM" id="SSF56601">
    <property type="entry name" value="beta-lactamase/transpeptidase-like"/>
    <property type="match status" value="1"/>
</dbReference>
<name>A0ABY5KN58_9CELL</name>
<keyword evidence="1" id="KW-0732">Signal</keyword>
<dbReference type="InterPro" id="IPR054120">
    <property type="entry name" value="PBPA_dimer"/>
</dbReference>
<evidence type="ECO:0000259" key="2">
    <source>
        <dbReference type="Pfam" id="PF00905"/>
    </source>
</evidence>
<evidence type="ECO:0000313" key="5">
    <source>
        <dbReference type="Proteomes" id="UP001316384"/>
    </source>
</evidence>
<dbReference type="InterPro" id="IPR012338">
    <property type="entry name" value="Beta-lactam/transpept-like"/>
</dbReference>
<dbReference type="PANTHER" id="PTHR30627">
    <property type="entry name" value="PEPTIDOGLYCAN D,D-TRANSPEPTIDASE"/>
    <property type="match status" value="1"/>
</dbReference>
<dbReference type="Pfam" id="PF00905">
    <property type="entry name" value="Transpeptidase"/>
    <property type="match status" value="1"/>
</dbReference>
<dbReference type="InterPro" id="IPR050515">
    <property type="entry name" value="Beta-lactam/transpept"/>
</dbReference>
<evidence type="ECO:0000259" key="3">
    <source>
        <dbReference type="Pfam" id="PF21922"/>
    </source>
</evidence>
<dbReference type="PANTHER" id="PTHR30627:SF24">
    <property type="entry name" value="PENICILLIN-BINDING PROTEIN 4B"/>
    <property type="match status" value="1"/>
</dbReference>
<feature type="signal peptide" evidence="1">
    <location>
        <begin position="1"/>
        <end position="23"/>
    </location>
</feature>
<keyword evidence="5" id="KW-1185">Reference proteome</keyword>
<gene>
    <name evidence="4" type="ORF">NP048_00155</name>
</gene>
<sequence length="483" mass="50048">MNTPLRRLATITLVMFVALMASATWVQFFQAESLNTDPRNVRTLYREHGNARGPIVAGGEAIASSVPVDDPFGYQRVYPQGDLYSAVTGFYSIANGRSELEKYENDQLTGRSDQLFFTRIRDLLTGKRPEGAAVETTILPAAQQAAFAGLAGQGGAVVAIEPSSGRILAMVSTPGFDPNVLAVHSTSEAAAQYRALLQAPGNPLRSHAIQERYAPGSTFKLVTAAAALESGSYTADTAVPSPTTLTLPQTSATIGNFGGSSCGGEQVSLAEALRISCNTAFASLGMTLGEDALREQAERFGFHDPELTVPMPVVESVFPSGLDPAQLAQSAIGQRDVQASPMEMAMVASAIANGGRLMTPFLVDTVRAADLTVVSKTEPQVFSDAVSASTASALTQMMVGVVDSGTGKAARINGVRVAGKTGTAQTVEGQPPHAWFTAFAPADAPRVAVAVIVENGGSMGNEATGGAAAAPIARAVIEAVLAS</sequence>
<accession>A0ABY5KN58</accession>
<reference evidence="4 5" key="1">
    <citation type="submission" date="2022-07" db="EMBL/GenBank/DDBJ databases">
        <title>Novel species in genus cellulomonas.</title>
        <authorList>
            <person name="Ye L."/>
        </authorList>
    </citation>
    <scope>NUCLEOTIDE SEQUENCE [LARGE SCALE GENOMIC DNA]</scope>
    <source>
        <strain evidence="5">zg-B89</strain>
    </source>
</reference>
<protein>
    <submittedName>
        <fullName evidence="4">Penicillin-binding protein 2</fullName>
    </submittedName>
</protein>
<feature type="domain" description="Penicillin binding protein A dimerisation" evidence="3">
    <location>
        <begin position="52"/>
        <end position="134"/>
    </location>
</feature>
<dbReference type="InterPro" id="IPR001460">
    <property type="entry name" value="PCN-bd_Tpept"/>
</dbReference>
<dbReference type="Proteomes" id="UP001316384">
    <property type="component" value="Chromosome"/>
</dbReference>
<evidence type="ECO:0000256" key="1">
    <source>
        <dbReference type="SAM" id="SignalP"/>
    </source>
</evidence>
<feature type="chain" id="PRO_5045386173" evidence="1">
    <location>
        <begin position="24"/>
        <end position="483"/>
    </location>
</feature>
<evidence type="ECO:0000313" key="4">
    <source>
        <dbReference type="EMBL" id="UUI71927.1"/>
    </source>
</evidence>